<evidence type="ECO:0000256" key="2">
    <source>
        <dbReference type="ARBA" id="ARBA00038006"/>
    </source>
</evidence>
<evidence type="ECO:0000313" key="7">
    <source>
        <dbReference type="RefSeq" id="XP_004496692.1"/>
    </source>
</evidence>
<dbReference type="eggNOG" id="ENOG502QQ6M">
    <property type="taxonomic scope" value="Eukaryota"/>
</dbReference>
<dbReference type="Proteomes" id="UP000087171">
    <property type="component" value="Chromosome Ca4"/>
</dbReference>
<evidence type="ECO:0000313" key="8">
    <source>
        <dbReference type="RefSeq" id="XP_004496693.1"/>
    </source>
</evidence>
<reference evidence="7" key="2">
    <citation type="submission" date="2023-09" db="UniProtKB">
        <authorList>
            <consortium name="RefSeq"/>
        </authorList>
    </citation>
    <scope>IDENTIFICATION</scope>
    <source>
        <tissue evidence="7 8">Etiolated seedlings</tissue>
    </source>
</reference>
<evidence type="ECO:0000313" key="6">
    <source>
        <dbReference type="Proteomes" id="UP000087171"/>
    </source>
</evidence>
<reference evidence="6" key="1">
    <citation type="journal article" date="2013" name="Nat. Biotechnol.">
        <title>Draft genome sequence of chickpea (Cicer arietinum) provides a resource for trait improvement.</title>
        <authorList>
            <person name="Varshney R.K."/>
            <person name="Song C."/>
            <person name="Saxena R.K."/>
            <person name="Azam S."/>
            <person name="Yu S."/>
            <person name="Sharpe A.G."/>
            <person name="Cannon S."/>
            <person name="Baek J."/>
            <person name="Rosen B.D."/>
            <person name="Tar'an B."/>
            <person name="Millan T."/>
            <person name="Zhang X."/>
            <person name="Ramsay L.D."/>
            <person name="Iwata A."/>
            <person name="Wang Y."/>
            <person name="Nelson W."/>
            <person name="Farmer A.D."/>
            <person name="Gaur P.M."/>
            <person name="Soderlund C."/>
            <person name="Penmetsa R.V."/>
            <person name="Xu C."/>
            <person name="Bharti A.K."/>
            <person name="He W."/>
            <person name="Winter P."/>
            <person name="Zhao S."/>
            <person name="Hane J.K."/>
            <person name="Carrasquilla-Garcia N."/>
            <person name="Condie J.A."/>
            <person name="Upadhyaya H.D."/>
            <person name="Luo M.C."/>
            <person name="Thudi M."/>
            <person name="Gowda C.L."/>
            <person name="Singh N.P."/>
            <person name="Lichtenzveig J."/>
            <person name="Gali K.K."/>
            <person name="Rubio J."/>
            <person name="Nadarajan N."/>
            <person name="Dolezel J."/>
            <person name="Bansal K.C."/>
            <person name="Xu X."/>
            <person name="Edwards D."/>
            <person name="Zhang G."/>
            <person name="Kahl G."/>
            <person name="Gil J."/>
            <person name="Singh K.B."/>
            <person name="Datta S.K."/>
            <person name="Jackson S.A."/>
            <person name="Wang J."/>
            <person name="Cook D.R."/>
        </authorList>
    </citation>
    <scope>NUCLEOTIDE SEQUENCE [LARGE SCALE GENOMIC DNA]</scope>
    <source>
        <strain evidence="6">cv. CDC Frontier</strain>
    </source>
</reference>
<feature type="region of interest" description="Disordered" evidence="4">
    <location>
        <begin position="1502"/>
        <end position="1525"/>
    </location>
</feature>
<dbReference type="RefSeq" id="XP_004496693.1">
    <property type="nucleotide sequence ID" value="XM_004496636.3"/>
</dbReference>
<evidence type="ECO:0000256" key="1">
    <source>
        <dbReference type="ARBA" id="ARBA00023054"/>
    </source>
</evidence>
<sequence length="1782" mass="205072">MATLLHSDSSRLYSWWWDSHISPKNSKWLQENLTDMDAKVKAMIKLIEEDADSFARRAEMYYKKRPELMQLVEEFYRAYRALAERYNHATGELHQAHKTMAKAFPNQEHFLLTDDSSCSSSGPEVEPHTPDMSHPIRALLEQVDLQKDAFGLSSKGLKQLSEIFESSQLSTVKQDAQIQNHSESEQSGKAEIEALRKTLADLQVDKDSILLKYEKSLESLSEMENEINKAQKVSEGLDERASKAEIEIGILKEALAELKSEKDTGLVQYNQCLERIASLEAMLSLAQLAAKGHDERAAQAETEAKSLKEELSRLEAEKDAGLLQYKTSLEKISVLESKISLAEDNSRMLTEKIEKAEFEVKALREKLSKLNEEKEAVAVLYKQCLQKLSSMESEILRAHETSERLSREIELGTKKLKTAEKNCDVLEKSNQSLQREADNLVQKISLKDRELLEKHNEFERLQTLMHEEQSHFLQIESTLQTLQKSYSQSQDDQRSLALELKHGLQLLEDLELSKKCFKAEMQHIVEENRTLHELNFSSTSTLKDQRMEISKLKEIKENLERDFVVKVEESNYLLQESHQIKDEIQSLSDRYRAILEDLESVGMNSKSFAASVMDLQKENLKLKEVCKVERDEKEALREKSKDVDRLLSEKAFMQCSLSSLNDEVDGLRDTVKKFQESCHVLKEEKSVLVGEKSALLSQLQIITESMQKLLDKNALLEKSLSNSKIELEGLRAKSSSLEEFCNLLNNEKCSLMNERSILVSQLGSVEEKLSNLEKRFTKLEVKYSYMEKDKESKVNQVEELHGLLLAQKQKHANHKRSSEARLVNLENLVVRLQEERQLGKMEFEKELDKAVNAHVEMFILQKCMEDLEQKNSALLIECQKHVEASKYSDEVISELEGENLMQQMEVEFLFDEVRKFKMGIRQVLRALQFDPDRRHDKGFKQEEISISHILNNIEGLKGSLVKIQEEKQQLLVENSVLLTVISQQESEEKELVSNKRTLERDFENTREENAMLQKVKLELMEMNKQLRSELAEGEEKENLLKSEMEVLLKKFVDLQKTNLMIQEENCKVVEEKNSLIKSVLDLKDAKAAAEDENNVMFHEAMALKSLSLIYESFFIEKVSEQKVLAEHLCDLHSMNNNLKQELGLLKEQFEVKEAENVYLKESVEMIDKHLQGAKNANEELSHRIESSENHLEKKKTELLEKEERLKAVESLNAEFCRNVEKLKMEQQESRLINENLERQILELSEGCMNHQKEIELLNEANRSFMSEMRLLHREVEQQKAREETLSSELMDKTNEFQLWEAEAATFYFDLQISSISETLLENKVNELTGVCARLEDESAAKSLEIEKMTERVGQMESEIGGLKEHLSAYVPIISSLKEDFASLEHTVLRTNKASAICNQEQKDAVIETCLGENTDPSVTENESSLILDGVSDLIGMKERLREVERCIVEEIERRVKEENSQAETLAYTGKDYRKVEKLLKDENTIDLNLCRTKSENGSLMKDIPLDQISDNPASKNCRRENSGTDDGMLELWETAEQDCFDDGSMVSEAMKRSSDPMEDIITCHLSDNNLGKYMNTSSELEVEKELGVDKLHLSKSIKERTQDGKRRKILERLASDAHKLTSLKMNVQDLKMKMDTKKRGKKGDDETEYKKIKIQIQDVEGAVVKLTDTNDQLTKEIKESVPSSGRETSLELEKSRHIQRKRAMEQARKGAEEIGRLQYEVQNLQYVLLKLADEKKSKGKHRFSGKTVVFLRDFIRSEKKSNNKKRSKGCFGGYSKTPINED</sequence>
<gene>
    <name evidence="7 8" type="primary">LOC101507498</name>
</gene>
<name>A0A1S2Y077_CICAR</name>
<dbReference type="InterPro" id="IPR051861">
    <property type="entry name" value="NET_actin-binding_domain"/>
</dbReference>
<feature type="coiled-coil region" evidence="3">
    <location>
        <begin position="815"/>
        <end position="884"/>
    </location>
</feature>
<proteinExistence type="inferred from homology"/>
<dbReference type="OrthoDB" id="10255522at2759"/>
<feature type="coiled-coil region" evidence="3">
    <location>
        <begin position="619"/>
        <end position="733"/>
    </location>
</feature>
<dbReference type="KEGG" id="cam:101507498"/>
<feature type="coiled-coil region" evidence="3">
    <location>
        <begin position="1135"/>
        <end position="1365"/>
    </location>
</feature>
<organism evidence="7">
    <name type="scientific">Cicer arietinum</name>
    <name type="common">Chickpea</name>
    <name type="synonym">Garbanzo</name>
    <dbReference type="NCBI Taxonomy" id="3827"/>
    <lineage>
        <taxon>Eukaryota</taxon>
        <taxon>Viridiplantae</taxon>
        <taxon>Streptophyta</taxon>
        <taxon>Embryophyta</taxon>
        <taxon>Tracheophyta</taxon>
        <taxon>Spermatophyta</taxon>
        <taxon>Magnoliopsida</taxon>
        <taxon>eudicotyledons</taxon>
        <taxon>Gunneridae</taxon>
        <taxon>Pentapetalae</taxon>
        <taxon>rosids</taxon>
        <taxon>fabids</taxon>
        <taxon>Fabales</taxon>
        <taxon>Fabaceae</taxon>
        <taxon>Papilionoideae</taxon>
        <taxon>50 kb inversion clade</taxon>
        <taxon>NPAAA clade</taxon>
        <taxon>Hologalegina</taxon>
        <taxon>IRL clade</taxon>
        <taxon>Cicereae</taxon>
        <taxon>Cicer</taxon>
    </lineage>
</organism>
<dbReference type="PANTHER" id="PTHR32258">
    <property type="entry name" value="PROTEIN NETWORKED 4A"/>
    <property type="match status" value="1"/>
</dbReference>
<protein>
    <submittedName>
        <fullName evidence="7 8">Protein NETWORKED 1A-like</fullName>
    </submittedName>
</protein>
<dbReference type="PaxDb" id="3827-XP_004496692.1"/>
<accession>A0A1S2Y077</accession>
<dbReference type="RefSeq" id="XP_004496692.1">
    <property type="nucleotide sequence ID" value="XM_004496635.3"/>
</dbReference>
<dbReference type="STRING" id="3827.A0A1S2Y077"/>
<dbReference type="PROSITE" id="PS51774">
    <property type="entry name" value="NAB"/>
    <property type="match status" value="1"/>
</dbReference>
<feature type="region of interest" description="Disordered" evidence="4">
    <location>
        <begin position="1760"/>
        <end position="1782"/>
    </location>
</feature>
<feature type="coiled-coil region" evidence="3">
    <location>
        <begin position="507"/>
        <end position="562"/>
    </location>
</feature>
<feature type="coiled-coil region" evidence="3">
    <location>
        <begin position="290"/>
        <end position="450"/>
    </location>
</feature>
<dbReference type="InterPro" id="IPR011684">
    <property type="entry name" value="NAB"/>
</dbReference>
<keyword evidence="1 3" id="KW-0175">Coiled coil</keyword>
<evidence type="ECO:0000259" key="5">
    <source>
        <dbReference type="PROSITE" id="PS51774"/>
    </source>
</evidence>
<feature type="coiled-coil region" evidence="3">
    <location>
        <begin position="192"/>
        <end position="261"/>
    </location>
</feature>
<comment type="similarity">
    <text evidence="2">Belongs to the NET family.</text>
</comment>
<dbReference type="GO" id="GO:0005886">
    <property type="term" value="C:plasma membrane"/>
    <property type="evidence" value="ECO:0007669"/>
    <property type="project" value="TreeGrafter"/>
</dbReference>
<evidence type="ECO:0000256" key="4">
    <source>
        <dbReference type="SAM" id="MobiDB-lite"/>
    </source>
</evidence>
<dbReference type="Pfam" id="PF07765">
    <property type="entry name" value="KIP1"/>
    <property type="match status" value="1"/>
</dbReference>
<feature type="coiled-coil region" evidence="3">
    <location>
        <begin position="953"/>
        <end position="1043"/>
    </location>
</feature>
<evidence type="ECO:0000256" key="3">
    <source>
        <dbReference type="SAM" id="Coils"/>
    </source>
</evidence>
<feature type="domain" description="NAB" evidence="5">
    <location>
        <begin position="13"/>
        <end position="93"/>
    </location>
</feature>
<dbReference type="GO" id="GO:0051015">
    <property type="term" value="F:actin filament binding"/>
    <property type="evidence" value="ECO:0007669"/>
    <property type="project" value="TreeGrafter"/>
</dbReference>
<dbReference type="GeneID" id="101507498"/>
<keyword evidence="6" id="KW-1185">Reference proteome</keyword>
<dbReference type="PANTHER" id="PTHR32258:SF6">
    <property type="entry name" value="PROTEIN NETWORKED 1A"/>
    <property type="match status" value="1"/>
</dbReference>